<evidence type="ECO:0000313" key="2">
    <source>
        <dbReference type="EMBL" id="RYU96436.1"/>
    </source>
</evidence>
<dbReference type="Proteomes" id="UP000293162">
    <property type="component" value="Unassembled WGS sequence"/>
</dbReference>
<feature type="domain" description="N-acetyltransferase" evidence="1">
    <location>
        <begin position="8"/>
        <end position="94"/>
    </location>
</feature>
<reference evidence="2 3" key="1">
    <citation type="submission" date="2019-02" db="EMBL/GenBank/DDBJ databases">
        <title>Bacterial novel species Emticicia sp. 17J42-9 isolated from soil.</title>
        <authorList>
            <person name="Jung H.-Y."/>
        </authorList>
    </citation>
    <scope>NUCLEOTIDE SEQUENCE [LARGE SCALE GENOMIC DNA]</scope>
    <source>
        <strain evidence="2 3">17J42-9</strain>
    </source>
</reference>
<proteinExistence type="predicted"/>
<dbReference type="InterPro" id="IPR045057">
    <property type="entry name" value="Gcn5-rel_NAT"/>
</dbReference>
<evidence type="ECO:0000313" key="3">
    <source>
        <dbReference type="Proteomes" id="UP000293162"/>
    </source>
</evidence>
<dbReference type="SUPFAM" id="SSF55729">
    <property type="entry name" value="Acyl-CoA N-acyltransferases (Nat)"/>
    <property type="match status" value="1"/>
</dbReference>
<dbReference type="RefSeq" id="WP_130020112.1">
    <property type="nucleotide sequence ID" value="NZ_SEWF01000007.1"/>
</dbReference>
<dbReference type="OrthoDB" id="9793389at2"/>
<dbReference type="PANTHER" id="PTHR31435">
    <property type="entry name" value="PROTEIN NATD1"/>
    <property type="match status" value="1"/>
</dbReference>
<gene>
    <name evidence="2" type="ORF">EWM59_06360</name>
</gene>
<dbReference type="AlphaFoldDB" id="A0A4Q5M269"/>
<dbReference type="GO" id="GO:0016740">
    <property type="term" value="F:transferase activity"/>
    <property type="evidence" value="ECO:0007669"/>
    <property type="project" value="UniProtKB-KW"/>
</dbReference>
<dbReference type="InterPro" id="IPR031165">
    <property type="entry name" value="GNAT_YJDJ"/>
</dbReference>
<accession>A0A4Q5M269</accession>
<dbReference type="Pfam" id="PF14542">
    <property type="entry name" value="Acetyltransf_CG"/>
    <property type="match status" value="1"/>
</dbReference>
<protein>
    <submittedName>
        <fullName evidence="2">N-acetyltransferase</fullName>
    </submittedName>
</protein>
<dbReference type="Gene3D" id="3.40.630.30">
    <property type="match status" value="1"/>
</dbReference>
<organism evidence="2 3">
    <name type="scientific">Emticicia agri</name>
    <dbReference type="NCBI Taxonomy" id="2492393"/>
    <lineage>
        <taxon>Bacteria</taxon>
        <taxon>Pseudomonadati</taxon>
        <taxon>Bacteroidota</taxon>
        <taxon>Cytophagia</taxon>
        <taxon>Cytophagales</taxon>
        <taxon>Leadbetterellaceae</taxon>
        <taxon>Emticicia</taxon>
    </lineage>
</organism>
<dbReference type="PANTHER" id="PTHR31435:SF10">
    <property type="entry name" value="BSR4717 PROTEIN"/>
    <property type="match status" value="1"/>
</dbReference>
<name>A0A4Q5M269_9BACT</name>
<evidence type="ECO:0000259" key="1">
    <source>
        <dbReference type="PROSITE" id="PS51729"/>
    </source>
</evidence>
<keyword evidence="2" id="KW-0808">Transferase</keyword>
<dbReference type="PROSITE" id="PS51729">
    <property type="entry name" value="GNAT_YJDJ"/>
    <property type="match status" value="1"/>
</dbReference>
<dbReference type="EMBL" id="SEWF01000007">
    <property type="protein sequence ID" value="RYU96436.1"/>
    <property type="molecule type" value="Genomic_DNA"/>
</dbReference>
<keyword evidence="3" id="KW-1185">Reference proteome</keyword>
<dbReference type="InterPro" id="IPR016181">
    <property type="entry name" value="Acyl_CoA_acyltransferase"/>
</dbReference>
<sequence>MITTHTVKHQPDDNLFLINIGHDMAYQEYIQTKTDLVITHTEVPKELEGKGLGSLLAKNALQYAEENGLKLMPLCPFMAAYVRKNYEQYKHLLASGFNV</sequence>
<comment type="caution">
    <text evidence="2">The sequence shown here is derived from an EMBL/GenBank/DDBJ whole genome shotgun (WGS) entry which is preliminary data.</text>
</comment>